<accession>A0A832ZUG2</accession>
<dbReference type="EMBL" id="DQVM01000029">
    <property type="protein sequence ID" value="HIQ29213.1"/>
    <property type="molecule type" value="Genomic_DNA"/>
</dbReference>
<protein>
    <submittedName>
        <fullName evidence="2">DUF3786 domain-containing protein</fullName>
    </submittedName>
</protein>
<reference evidence="2" key="1">
    <citation type="journal article" date="2020" name="ISME J.">
        <title>Gammaproteobacteria mediating utilization of methyl-, sulfur- and petroleum organic compounds in deep ocean hydrothermal plumes.</title>
        <authorList>
            <person name="Zhou Z."/>
            <person name="Liu Y."/>
            <person name="Pan J."/>
            <person name="Cron B.R."/>
            <person name="Toner B.M."/>
            <person name="Anantharaman K."/>
            <person name="Breier J.A."/>
            <person name="Dick G.J."/>
            <person name="Li M."/>
        </authorList>
    </citation>
    <scope>NUCLEOTIDE SEQUENCE</scope>
    <source>
        <strain evidence="2">SZUA-1515</strain>
    </source>
</reference>
<dbReference type="Proteomes" id="UP000608579">
    <property type="component" value="Unassembled WGS sequence"/>
</dbReference>
<evidence type="ECO:0000313" key="3">
    <source>
        <dbReference type="Proteomes" id="UP000608579"/>
    </source>
</evidence>
<evidence type="ECO:0000313" key="2">
    <source>
        <dbReference type="EMBL" id="HIQ29213.1"/>
    </source>
</evidence>
<feature type="domain" description="DUF3786" evidence="1">
    <location>
        <begin position="33"/>
        <end position="214"/>
    </location>
</feature>
<dbReference type="InterPro" id="IPR024264">
    <property type="entry name" value="DUF3786"/>
</dbReference>
<organism evidence="2 3">
    <name type="scientific">Caldiarchaeum subterraneum</name>
    <dbReference type="NCBI Taxonomy" id="311458"/>
    <lineage>
        <taxon>Archaea</taxon>
        <taxon>Nitrososphaerota</taxon>
        <taxon>Candidatus Caldarchaeales</taxon>
        <taxon>Candidatus Caldarchaeaceae</taxon>
        <taxon>Candidatus Caldarchaeum</taxon>
    </lineage>
</organism>
<gene>
    <name evidence="2" type="ORF">EYH45_01465</name>
</gene>
<dbReference type="Pfam" id="PF12654">
    <property type="entry name" value="DUF3786"/>
    <property type="match status" value="1"/>
</dbReference>
<proteinExistence type="predicted"/>
<evidence type="ECO:0000259" key="1">
    <source>
        <dbReference type="Pfam" id="PF12654"/>
    </source>
</evidence>
<sequence>MSTGRRNKPASSDAELHTWVHETFNRLTRLKYEEIAKKCDVVYLKPRDKDQRGRFIINLLNRTLTVELSNGEVLDLISGKNVGVKLSYVVLEYLVNGDGSKVSGAWSPLIKGMTSQELVNYFKKMVLRPFLQTFGYERERFEAAASSLGGRRERLGGVGFSFPFLPRIRVLLQLWTGDVSSYTQPAANVSISSNTLNYLSYPAVVYACETLVAMLRKAMEKPS</sequence>
<comment type="caution">
    <text evidence="2">The sequence shown here is derived from an EMBL/GenBank/DDBJ whole genome shotgun (WGS) entry which is preliminary data.</text>
</comment>
<name>A0A832ZUG2_CALS0</name>
<dbReference type="AlphaFoldDB" id="A0A832ZUG2"/>